<dbReference type="InterPro" id="IPR021109">
    <property type="entry name" value="Peptidase_aspartic_dom_sf"/>
</dbReference>
<name>A0AAV0LWF5_9ROSI</name>
<feature type="active site" evidence="2">
    <location>
        <position position="361"/>
    </location>
</feature>
<comment type="similarity">
    <text evidence="1">Belongs to the peptidase A1 family.</text>
</comment>
<dbReference type="InterPro" id="IPR001461">
    <property type="entry name" value="Aspartic_peptidase_A1"/>
</dbReference>
<dbReference type="FunFam" id="2.40.70.10:FF:000021">
    <property type="entry name" value="Aspartyl protease AED1"/>
    <property type="match status" value="1"/>
</dbReference>
<dbReference type="InterPro" id="IPR032861">
    <property type="entry name" value="TAXi_N"/>
</dbReference>
<dbReference type="GO" id="GO:0004190">
    <property type="term" value="F:aspartic-type endopeptidase activity"/>
    <property type="evidence" value="ECO:0007669"/>
    <property type="project" value="InterPro"/>
</dbReference>
<dbReference type="InterPro" id="IPR032799">
    <property type="entry name" value="TAXi_C"/>
</dbReference>
<dbReference type="AlphaFoldDB" id="A0AAV0LWF5"/>
<comment type="caution">
    <text evidence="5">The sequence shown here is derived from an EMBL/GenBank/DDBJ whole genome shotgun (WGS) entry which is preliminary data.</text>
</comment>
<evidence type="ECO:0000256" key="1">
    <source>
        <dbReference type="ARBA" id="ARBA00007447"/>
    </source>
</evidence>
<dbReference type="InterPro" id="IPR033121">
    <property type="entry name" value="PEPTIDASE_A1"/>
</dbReference>
<dbReference type="PRINTS" id="PR00792">
    <property type="entry name" value="PEPSIN"/>
</dbReference>
<feature type="active site" evidence="2">
    <location>
        <position position="160"/>
    </location>
</feature>
<organism evidence="5 6">
    <name type="scientific">Linum tenue</name>
    <dbReference type="NCBI Taxonomy" id="586396"/>
    <lineage>
        <taxon>Eukaryota</taxon>
        <taxon>Viridiplantae</taxon>
        <taxon>Streptophyta</taxon>
        <taxon>Embryophyta</taxon>
        <taxon>Tracheophyta</taxon>
        <taxon>Spermatophyta</taxon>
        <taxon>Magnoliopsida</taxon>
        <taxon>eudicotyledons</taxon>
        <taxon>Gunneridae</taxon>
        <taxon>Pentapetalae</taxon>
        <taxon>rosids</taxon>
        <taxon>fabids</taxon>
        <taxon>Malpighiales</taxon>
        <taxon>Linaceae</taxon>
        <taxon>Linum</taxon>
    </lineage>
</organism>
<evidence type="ECO:0000256" key="3">
    <source>
        <dbReference type="SAM" id="SignalP"/>
    </source>
</evidence>
<reference evidence="5" key="1">
    <citation type="submission" date="2022-08" db="EMBL/GenBank/DDBJ databases">
        <authorList>
            <person name="Gutierrez-Valencia J."/>
        </authorList>
    </citation>
    <scope>NUCLEOTIDE SEQUENCE</scope>
</reference>
<dbReference type="Gene3D" id="2.40.70.10">
    <property type="entry name" value="Acid Proteases"/>
    <property type="match status" value="2"/>
</dbReference>
<feature type="domain" description="Peptidase A1" evidence="4">
    <location>
        <begin position="142"/>
        <end position="403"/>
    </location>
</feature>
<keyword evidence="3" id="KW-0732">Signal</keyword>
<dbReference type="GO" id="GO:0006508">
    <property type="term" value="P:proteolysis"/>
    <property type="evidence" value="ECO:0007669"/>
    <property type="project" value="InterPro"/>
</dbReference>
<sequence length="403" mass="42535">MATTPASSAFSFSFTFFLLLSFKTANGDVIEVQQQQQLHFHTVQLSSLFPSDSCDVSPSSSATQGLNKLPVFHKHGPCAQAQQLTRSTNHHKPTADEILRQDESRVQTIQSRSRKAAGGDVKVADSTTIPAKDGSTVGSGNYIVTVGLGTPARQLSLIFDTGSDVTWTQCQPCVRSCYQQQEKIFDPASSASYRNVSCSAASCSALSSATGNTPGCSSSTCVYGIQYGDSSFSVGFFGTEKLTLTSTDVFDNFFFGCGQNNQGNFGGAAGLLGLGRDKLSLVSQTAQKYNKLFSYCLPSSSSGTGFLTFGGAATKSVKYTPISSIAGGSNFYGLDITAISVGGRKLSVSATVFSTAGAIIDSGTVITRLPPAAYSALRSAFRQQMSRYPLGQVTTKMSCEMEP</sequence>
<dbReference type="PANTHER" id="PTHR13683">
    <property type="entry name" value="ASPARTYL PROTEASES"/>
    <property type="match status" value="1"/>
</dbReference>
<protein>
    <recommendedName>
        <fullName evidence="4">Peptidase A1 domain-containing protein</fullName>
    </recommendedName>
</protein>
<dbReference type="Pfam" id="PF14543">
    <property type="entry name" value="TAXi_N"/>
    <property type="match status" value="1"/>
</dbReference>
<evidence type="ECO:0000256" key="2">
    <source>
        <dbReference type="PIRSR" id="PIRSR601461-1"/>
    </source>
</evidence>
<dbReference type="Proteomes" id="UP001154282">
    <property type="component" value="Unassembled WGS sequence"/>
</dbReference>
<evidence type="ECO:0000259" key="4">
    <source>
        <dbReference type="PROSITE" id="PS51767"/>
    </source>
</evidence>
<dbReference type="PROSITE" id="PS51767">
    <property type="entry name" value="PEPTIDASE_A1"/>
    <property type="match status" value="1"/>
</dbReference>
<dbReference type="Pfam" id="PF14541">
    <property type="entry name" value="TAXi_C"/>
    <property type="match status" value="1"/>
</dbReference>
<dbReference type="PANTHER" id="PTHR13683:SF750">
    <property type="entry name" value="ASPARTYL PROTEASE AED1"/>
    <property type="match status" value="1"/>
</dbReference>
<proteinExistence type="inferred from homology"/>
<dbReference type="EMBL" id="CAMGYJ010000006">
    <property type="protein sequence ID" value="CAI0438591.1"/>
    <property type="molecule type" value="Genomic_DNA"/>
</dbReference>
<accession>A0AAV0LWF5</accession>
<feature type="signal peptide" evidence="3">
    <location>
        <begin position="1"/>
        <end position="27"/>
    </location>
</feature>
<feature type="chain" id="PRO_5043830058" description="Peptidase A1 domain-containing protein" evidence="3">
    <location>
        <begin position="28"/>
        <end position="403"/>
    </location>
</feature>
<keyword evidence="6" id="KW-1185">Reference proteome</keyword>
<evidence type="ECO:0000313" key="5">
    <source>
        <dbReference type="EMBL" id="CAI0438591.1"/>
    </source>
</evidence>
<dbReference type="SUPFAM" id="SSF50630">
    <property type="entry name" value="Acid proteases"/>
    <property type="match status" value="1"/>
</dbReference>
<evidence type="ECO:0000313" key="6">
    <source>
        <dbReference type="Proteomes" id="UP001154282"/>
    </source>
</evidence>
<gene>
    <name evidence="5" type="ORF">LITE_LOCUS25859</name>
</gene>